<organism evidence="19 20">
    <name type="scientific">Cimex lectularius</name>
    <name type="common">Bed bug</name>
    <name type="synonym">Acanthia lectularia</name>
    <dbReference type="NCBI Taxonomy" id="79782"/>
    <lineage>
        <taxon>Eukaryota</taxon>
        <taxon>Metazoa</taxon>
        <taxon>Ecdysozoa</taxon>
        <taxon>Arthropoda</taxon>
        <taxon>Hexapoda</taxon>
        <taxon>Insecta</taxon>
        <taxon>Pterygota</taxon>
        <taxon>Neoptera</taxon>
        <taxon>Paraneoptera</taxon>
        <taxon>Hemiptera</taxon>
        <taxon>Heteroptera</taxon>
        <taxon>Panheteroptera</taxon>
        <taxon>Cimicomorpha</taxon>
        <taxon>Cimicidae</taxon>
        <taxon>Cimex</taxon>
    </lineage>
</organism>
<evidence type="ECO:0000256" key="13">
    <source>
        <dbReference type="ARBA" id="ARBA00023136"/>
    </source>
</evidence>
<keyword evidence="11" id="KW-0915">Sodium</keyword>
<evidence type="ECO:0000256" key="9">
    <source>
        <dbReference type="ARBA" id="ARBA00022968"/>
    </source>
</evidence>
<reference evidence="19" key="1">
    <citation type="submission" date="2022-01" db="UniProtKB">
        <authorList>
            <consortium name="EnsemblMetazoa"/>
        </authorList>
    </citation>
    <scope>IDENTIFICATION</scope>
</reference>
<dbReference type="Proteomes" id="UP000494040">
    <property type="component" value="Unassembled WGS sequence"/>
</dbReference>
<evidence type="ECO:0000256" key="1">
    <source>
        <dbReference type="ARBA" id="ARBA00004401"/>
    </source>
</evidence>
<evidence type="ECO:0000313" key="20">
    <source>
        <dbReference type="Proteomes" id="UP000494040"/>
    </source>
</evidence>
<dbReference type="GO" id="GO:0036376">
    <property type="term" value="P:sodium ion export across plasma membrane"/>
    <property type="evidence" value="ECO:0007669"/>
    <property type="project" value="TreeGrafter"/>
</dbReference>
<evidence type="ECO:0000256" key="4">
    <source>
        <dbReference type="ARBA" id="ARBA00022475"/>
    </source>
</evidence>
<dbReference type="PANTHER" id="PTHR11523:SF31">
    <property type="entry name" value="AT04468P-RELATED"/>
    <property type="match status" value="1"/>
</dbReference>
<dbReference type="GO" id="GO:0030007">
    <property type="term" value="P:intracellular potassium ion homeostasis"/>
    <property type="evidence" value="ECO:0007669"/>
    <property type="project" value="TreeGrafter"/>
</dbReference>
<keyword evidence="6" id="KW-0740">Sodium/potassium transport</keyword>
<protein>
    <recommendedName>
        <fullName evidence="21">Sodium/potassium-transporting ATPase subunit beta</fullName>
    </recommendedName>
</protein>
<dbReference type="GO" id="GO:0005890">
    <property type="term" value="C:sodium:potassium-exchanging ATPase complex"/>
    <property type="evidence" value="ECO:0007669"/>
    <property type="project" value="InterPro"/>
</dbReference>
<dbReference type="AlphaFoldDB" id="A0A8I6S069"/>
<dbReference type="RefSeq" id="XP_014253434.1">
    <property type="nucleotide sequence ID" value="XM_014397948.2"/>
</dbReference>
<evidence type="ECO:0000256" key="11">
    <source>
        <dbReference type="ARBA" id="ARBA00023053"/>
    </source>
</evidence>
<evidence type="ECO:0000256" key="8">
    <source>
        <dbReference type="ARBA" id="ARBA00022958"/>
    </source>
</evidence>
<dbReference type="GO" id="GO:0006883">
    <property type="term" value="P:intracellular sodium ion homeostasis"/>
    <property type="evidence" value="ECO:0007669"/>
    <property type="project" value="TreeGrafter"/>
</dbReference>
<comment type="function">
    <text evidence="17">This is the non-catalytic component of the active enzyme, which catalyzes the hydrolysis of ATP coupled with the exchange of Na(+) and K(+) ions across the plasma membrane. The beta subunit regulates, through assembly of alpha/beta heterodimers, the number of sodium pumps transported to the plasma membrane.</text>
</comment>
<keyword evidence="14" id="KW-1015">Disulfide bond</keyword>
<dbReference type="GeneID" id="106668818"/>
<keyword evidence="5" id="KW-0633">Potassium transport</keyword>
<evidence type="ECO:0000256" key="15">
    <source>
        <dbReference type="ARBA" id="ARBA00023180"/>
    </source>
</evidence>
<dbReference type="PANTHER" id="PTHR11523">
    <property type="entry name" value="SODIUM/POTASSIUM-DEPENDENT ATPASE BETA SUBUNIT"/>
    <property type="match status" value="1"/>
</dbReference>
<keyword evidence="15" id="KW-0325">Glycoprotein</keyword>
<dbReference type="KEGG" id="clec:106668818"/>
<evidence type="ECO:0000256" key="18">
    <source>
        <dbReference type="SAM" id="Phobius"/>
    </source>
</evidence>
<evidence type="ECO:0000256" key="16">
    <source>
        <dbReference type="ARBA" id="ARBA00023201"/>
    </source>
</evidence>
<dbReference type="Gene3D" id="2.60.40.1660">
    <property type="entry name" value="Na, k-atpase alpha subunit"/>
    <property type="match status" value="1"/>
</dbReference>
<dbReference type="InterPro" id="IPR000402">
    <property type="entry name" value="Na/K_ATPase_sub_beta"/>
</dbReference>
<keyword evidence="20" id="KW-1185">Reference proteome</keyword>
<evidence type="ECO:0000256" key="5">
    <source>
        <dbReference type="ARBA" id="ARBA00022538"/>
    </source>
</evidence>
<evidence type="ECO:0000256" key="3">
    <source>
        <dbReference type="ARBA" id="ARBA00022448"/>
    </source>
</evidence>
<keyword evidence="9" id="KW-0735">Signal-anchor</keyword>
<dbReference type="GO" id="GO:1990573">
    <property type="term" value="P:potassium ion import across plasma membrane"/>
    <property type="evidence" value="ECO:0007669"/>
    <property type="project" value="TreeGrafter"/>
</dbReference>
<keyword evidence="10 18" id="KW-1133">Transmembrane helix</keyword>
<proteinExistence type="inferred from homology"/>
<dbReference type="InterPro" id="IPR038702">
    <property type="entry name" value="Na/K_ATPase_sub_beta_sf"/>
</dbReference>
<accession>A0A8I6S069</accession>
<keyword evidence="16" id="KW-0739">Sodium transport</keyword>
<evidence type="ECO:0000256" key="12">
    <source>
        <dbReference type="ARBA" id="ARBA00023065"/>
    </source>
</evidence>
<dbReference type="GO" id="GO:0001671">
    <property type="term" value="F:ATPase activator activity"/>
    <property type="evidence" value="ECO:0007669"/>
    <property type="project" value="TreeGrafter"/>
</dbReference>
<keyword evidence="4" id="KW-1003">Cell membrane</keyword>
<evidence type="ECO:0008006" key="21">
    <source>
        <dbReference type="Google" id="ProtNLM"/>
    </source>
</evidence>
<feature type="transmembrane region" description="Helical" evidence="18">
    <location>
        <begin position="56"/>
        <end position="81"/>
    </location>
</feature>
<keyword evidence="7 18" id="KW-0812">Transmembrane</keyword>
<keyword evidence="3" id="KW-0813">Transport</keyword>
<evidence type="ECO:0000256" key="2">
    <source>
        <dbReference type="ARBA" id="ARBA00005876"/>
    </source>
</evidence>
<evidence type="ECO:0000256" key="7">
    <source>
        <dbReference type="ARBA" id="ARBA00022692"/>
    </source>
</evidence>
<keyword evidence="13 18" id="KW-0472">Membrane</keyword>
<sequence>MSRKVSPPAAGVEYEWEFAKPWDDNRTAWEKFCTTLYNREECTVLGRTPKNWFQLFVFYSVFYIFLSILFAICMAGMLATLDEKYPTWQLDDSLIGSNPGLGFRPMPPNIDEGSLIWYMPSNKSTVDFWVNSIDGFLKEYREPPRTKGVRQVCDYDRPATPGKVCDVDVNNIIWQKCTQTEKYGYISSSPCIFLKLNRIFGWEPVFYNDTNDLPQDMPDDLKDYIKKVAIDKEKLNTIWVSCHGEGPFDNENVGPIDYYPQPGFPGYYYPFQNQEGYLSPLVAVHFKNPAMHSLINIECRIWAKNAFYRKNPKDREGAVHFEILLD</sequence>
<comment type="similarity">
    <text evidence="2">Belongs to the X(+)/potassium ATPases subunit beta family.</text>
</comment>
<dbReference type="OrthoDB" id="5912413at2759"/>
<evidence type="ECO:0000256" key="17">
    <source>
        <dbReference type="ARBA" id="ARBA00025540"/>
    </source>
</evidence>
<evidence type="ECO:0000256" key="10">
    <source>
        <dbReference type="ARBA" id="ARBA00022989"/>
    </source>
</evidence>
<dbReference type="FunFam" id="2.60.40.1660:FF:000004">
    <property type="entry name" value="sodium/potassium-transporting ATPase subunit beta-2"/>
    <property type="match status" value="1"/>
</dbReference>
<evidence type="ECO:0000256" key="14">
    <source>
        <dbReference type="ARBA" id="ARBA00023157"/>
    </source>
</evidence>
<keyword evidence="12" id="KW-0406">Ion transport</keyword>
<dbReference type="EnsemblMetazoa" id="XM_014397948.2">
    <property type="protein sequence ID" value="XP_014253434.1"/>
    <property type="gene ID" value="LOC106668818"/>
</dbReference>
<evidence type="ECO:0000313" key="19">
    <source>
        <dbReference type="EnsemblMetazoa" id="XP_014253434.1"/>
    </source>
</evidence>
<name>A0A8I6S069_CIMLE</name>
<dbReference type="Pfam" id="PF00287">
    <property type="entry name" value="Na_K-ATPase"/>
    <property type="match status" value="1"/>
</dbReference>
<dbReference type="OMA" id="YPYENIP"/>
<comment type="subcellular location">
    <subcellularLocation>
        <location evidence="1">Cell membrane</location>
        <topology evidence="1">Single-pass type II membrane protein</topology>
    </subcellularLocation>
</comment>
<keyword evidence="8" id="KW-0630">Potassium</keyword>
<evidence type="ECO:0000256" key="6">
    <source>
        <dbReference type="ARBA" id="ARBA00022607"/>
    </source>
</evidence>